<dbReference type="Gene3D" id="3.20.20.40">
    <property type="entry name" value="1, 4-beta cellobiohydrolase"/>
    <property type="match status" value="1"/>
</dbReference>
<name>A0AA39XUP6_9PEZI</name>
<keyword evidence="1" id="KW-0136">Cellulose degradation</keyword>
<keyword evidence="1" id="KW-0119">Carbohydrate metabolism</keyword>
<reference evidence="2" key="1">
    <citation type="submission" date="2023-06" db="EMBL/GenBank/DDBJ databases">
        <title>Genome-scale phylogeny and comparative genomics of the fungal order Sordariales.</title>
        <authorList>
            <consortium name="Lawrence Berkeley National Laboratory"/>
            <person name="Hensen N."/>
            <person name="Bonometti L."/>
            <person name="Westerberg I."/>
            <person name="Brannstrom I.O."/>
            <person name="Guillou S."/>
            <person name="Cros-Aarteil S."/>
            <person name="Calhoun S."/>
            <person name="Haridas S."/>
            <person name="Kuo A."/>
            <person name="Mondo S."/>
            <person name="Pangilinan J."/>
            <person name="Riley R."/>
            <person name="Labutti K."/>
            <person name="Andreopoulos B."/>
            <person name="Lipzen A."/>
            <person name="Chen C."/>
            <person name="Yanf M."/>
            <person name="Daum C."/>
            <person name="Ng V."/>
            <person name="Clum A."/>
            <person name="Steindorff A."/>
            <person name="Ohm R."/>
            <person name="Martin F."/>
            <person name="Silar P."/>
            <person name="Natvig D."/>
            <person name="Lalanne C."/>
            <person name="Gautier V."/>
            <person name="Ament-Velasquez S.L."/>
            <person name="Kruys A."/>
            <person name="Hutchinson M.I."/>
            <person name="Powell A.J."/>
            <person name="Barry K."/>
            <person name="Miller A.N."/>
            <person name="Grigoriev I.V."/>
            <person name="Debuchy R."/>
            <person name="Gladieux P."/>
            <person name="Thoren M.H."/>
            <person name="Johannesson H."/>
        </authorList>
    </citation>
    <scope>NUCLEOTIDE SEQUENCE</scope>
    <source>
        <strain evidence="2">SMH2532-1</strain>
    </source>
</reference>
<dbReference type="PRINTS" id="PR00733">
    <property type="entry name" value="GLHYDRLASE6"/>
</dbReference>
<dbReference type="Proteomes" id="UP001174936">
    <property type="component" value="Unassembled WGS sequence"/>
</dbReference>
<keyword evidence="1" id="KW-0326">Glycosidase</keyword>
<accession>A0AA39XUP6</accession>
<keyword evidence="3" id="KW-1185">Reference proteome</keyword>
<comment type="caution">
    <text evidence="2">The sequence shown here is derived from an EMBL/GenBank/DDBJ whole genome shotgun (WGS) entry which is preliminary data.</text>
</comment>
<keyword evidence="1" id="KW-0624">Polysaccharide degradation</keyword>
<protein>
    <recommendedName>
        <fullName evidence="1">Glucanase</fullName>
        <ecNumber evidence="1">3.2.1.-</ecNumber>
    </recommendedName>
</protein>
<dbReference type="EC" id="3.2.1.-" evidence="1"/>
<dbReference type="PANTHER" id="PTHR34876">
    <property type="match status" value="1"/>
</dbReference>
<dbReference type="AlphaFoldDB" id="A0AA39XUP6"/>
<organism evidence="2 3">
    <name type="scientific">Cercophora newfieldiana</name>
    <dbReference type="NCBI Taxonomy" id="92897"/>
    <lineage>
        <taxon>Eukaryota</taxon>
        <taxon>Fungi</taxon>
        <taxon>Dikarya</taxon>
        <taxon>Ascomycota</taxon>
        <taxon>Pezizomycotina</taxon>
        <taxon>Sordariomycetes</taxon>
        <taxon>Sordariomycetidae</taxon>
        <taxon>Sordariales</taxon>
        <taxon>Lasiosphaeriaceae</taxon>
        <taxon>Cercophora</taxon>
    </lineage>
</organism>
<dbReference type="GO" id="GO:0004553">
    <property type="term" value="F:hydrolase activity, hydrolyzing O-glycosyl compounds"/>
    <property type="evidence" value="ECO:0007669"/>
    <property type="project" value="InterPro"/>
</dbReference>
<gene>
    <name evidence="2" type="ORF">B0T16DRAFT_438606</name>
</gene>
<keyword evidence="1" id="KW-0732">Signal</keyword>
<evidence type="ECO:0000256" key="1">
    <source>
        <dbReference type="RuleBase" id="RU361186"/>
    </source>
</evidence>
<proteinExistence type="inferred from homology"/>
<dbReference type="PANTHER" id="PTHR34876:SF2">
    <property type="entry name" value="GLUCANASE"/>
    <property type="match status" value="1"/>
</dbReference>
<sequence length="399" mass="43409">MKLNTIRLVALTGCYAIGISLASDANLDSKAPVVPVAPSSATLPGKERQLHGNPVYAKLVGAAVERMRERARLDEGEGGDMLWRKAERVKDVGSFYWIRVIRDVPCDHIVGVVLEGLQGQGRGSCAAPGFSLPRLEDYKRNYVDPLAKLINAANTTAFAIVIEPGFFSNMIATFTTVQACGANVTRQSYRENVAYALRTLSLPNVVLYNDAGHGGTVGWQTNLKAAADELFGVYEAAGRPEQVRGIAVNTGGWNSWDLSPGEFETTRETPVNRAQNEKRFVQLLGNLLKQSSTPYHAVMDTSRNGVQGLRAHWTDWCNLNGAGFGRFPSAQGTGLDDFADAFIWAKGGGISDGTSDAASLNFEVNCGQEWVFEPSPEKGEWNQAYFEMLLENARPSIKV</sequence>
<feature type="signal peptide" evidence="1">
    <location>
        <begin position="1"/>
        <end position="22"/>
    </location>
</feature>
<dbReference type="GO" id="GO:0030245">
    <property type="term" value="P:cellulose catabolic process"/>
    <property type="evidence" value="ECO:0007669"/>
    <property type="project" value="UniProtKB-KW"/>
</dbReference>
<evidence type="ECO:0000313" key="2">
    <source>
        <dbReference type="EMBL" id="KAK0640574.1"/>
    </source>
</evidence>
<dbReference type="SUPFAM" id="SSF51989">
    <property type="entry name" value="Glycosyl hydrolases family 6, cellulases"/>
    <property type="match status" value="1"/>
</dbReference>
<dbReference type="EMBL" id="JAULSV010000006">
    <property type="protein sequence ID" value="KAK0640574.1"/>
    <property type="molecule type" value="Genomic_DNA"/>
</dbReference>
<dbReference type="Pfam" id="PF01341">
    <property type="entry name" value="Glyco_hydro_6"/>
    <property type="match status" value="1"/>
</dbReference>
<comment type="similarity">
    <text evidence="1">Belongs to the glycosyl hydrolase family 6.</text>
</comment>
<keyword evidence="1" id="KW-0378">Hydrolase</keyword>
<dbReference type="InterPro" id="IPR016288">
    <property type="entry name" value="Beta_cellobiohydrolase"/>
</dbReference>
<dbReference type="InterPro" id="IPR036434">
    <property type="entry name" value="Beta_cellobiohydrolase_sf"/>
</dbReference>
<feature type="chain" id="PRO_5041486575" description="Glucanase" evidence="1">
    <location>
        <begin position="23"/>
        <end position="399"/>
    </location>
</feature>
<evidence type="ECO:0000313" key="3">
    <source>
        <dbReference type="Proteomes" id="UP001174936"/>
    </source>
</evidence>